<proteinExistence type="predicted"/>
<sequence>MIYTTLCSLVLSSCAPPLRPILVGTGYQHHRLFCLAVGIGPSSALPSSFTRDHDEHPVPNSRDGDPPGKQNLLRRSLPGAMIIRLQRRASSLTADDFPSFGQTANGQWIMHPPEHAIVEKTDSEHHGDDPPGLSWTHIVENPQNPLASPVRLVLLIPRNVQVGRWSQRKPPVPDADGNLKPAVEKGWTGWSYKIASGHPGGSKG</sequence>
<gene>
    <name evidence="1" type="ORF">F5148DRAFT_1199781</name>
</gene>
<organism evidence="1 2">
    <name type="scientific">Russula earlei</name>
    <dbReference type="NCBI Taxonomy" id="71964"/>
    <lineage>
        <taxon>Eukaryota</taxon>
        <taxon>Fungi</taxon>
        <taxon>Dikarya</taxon>
        <taxon>Basidiomycota</taxon>
        <taxon>Agaricomycotina</taxon>
        <taxon>Agaricomycetes</taxon>
        <taxon>Russulales</taxon>
        <taxon>Russulaceae</taxon>
        <taxon>Russula</taxon>
    </lineage>
</organism>
<evidence type="ECO:0000313" key="2">
    <source>
        <dbReference type="Proteomes" id="UP001207468"/>
    </source>
</evidence>
<accession>A0ACC0U8W8</accession>
<comment type="caution">
    <text evidence="1">The sequence shown here is derived from an EMBL/GenBank/DDBJ whole genome shotgun (WGS) entry which is preliminary data.</text>
</comment>
<keyword evidence="2" id="KW-1185">Reference proteome</keyword>
<reference evidence="1" key="1">
    <citation type="submission" date="2021-03" db="EMBL/GenBank/DDBJ databases">
        <title>Evolutionary priming and transition to the ectomycorrhizal habit in an iconic lineage of mushroom-forming fungi: is preadaptation a requirement?</title>
        <authorList>
            <consortium name="DOE Joint Genome Institute"/>
            <person name="Looney B.P."/>
            <person name="Miyauchi S."/>
            <person name="Morin E."/>
            <person name="Drula E."/>
            <person name="Courty P.E."/>
            <person name="Chicoki N."/>
            <person name="Fauchery L."/>
            <person name="Kohler A."/>
            <person name="Kuo A."/>
            <person name="LaButti K."/>
            <person name="Pangilinan J."/>
            <person name="Lipzen A."/>
            <person name="Riley R."/>
            <person name="Andreopoulos W."/>
            <person name="He G."/>
            <person name="Johnson J."/>
            <person name="Barry K.W."/>
            <person name="Grigoriev I.V."/>
            <person name="Nagy L."/>
            <person name="Hibbett D."/>
            <person name="Henrissat B."/>
            <person name="Matheny P.B."/>
            <person name="Labbe J."/>
            <person name="Martin A.F."/>
        </authorList>
    </citation>
    <scope>NUCLEOTIDE SEQUENCE</scope>
    <source>
        <strain evidence="1">BPL698</strain>
    </source>
</reference>
<name>A0ACC0U8W8_9AGAM</name>
<evidence type="ECO:0000313" key="1">
    <source>
        <dbReference type="EMBL" id="KAI9508063.1"/>
    </source>
</evidence>
<dbReference type="EMBL" id="JAGFNK010000102">
    <property type="protein sequence ID" value="KAI9508063.1"/>
    <property type="molecule type" value="Genomic_DNA"/>
</dbReference>
<protein>
    <submittedName>
        <fullName evidence="1">Uncharacterized protein</fullName>
    </submittedName>
</protein>
<dbReference type="Proteomes" id="UP001207468">
    <property type="component" value="Unassembled WGS sequence"/>
</dbReference>